<dbReference type="AlphaFoldDB" id="S7U2U7"/>
<evidence type="ECO:0000313" key="1">
    <source>
        <dbReference type="EMBL" id="EPR43771.1"/>
    </source>
</evidence>
<reference evidence="1 2" key="1">
    <citation type="journal article" date="2013" name="Genome Announc.">
        <title>Draft genome sequences for three mercury-methylating, sulfate-reducing bacteria.</title>
        <authorList>
            <person name="Brown S.D."/>
            <person name="Hurt R.A.Jr."/>
            <person name="Gilmour C.C."/>
            <person name="Elias D.A."/>
        </authorList>
    </citation>
    <scope>NUCLEOTIDE SEQUENCE [LARGE SCALE GENOMIC DNA]</scope>
    <source>
        <strain evidence="1 2">DSM 2059</strain>
    </source>
</reference>
<sequence>MIGNELSSGELVPFVDEIGWQRFEDLFGATYCPDNGRLGVSA</sequence>
<protein>
    <submittedName>
        <fullName evidence="1">Uncharacterized protein</fullName>
    </submittedName>
</protein>
<dbReference type="Proteomes" id="UP000014977">
    <property type="component" value="Unassembled WGS sequence"/>
</dbReference>
<keyword evidence="2" id="KW-1185">Reference proteome</keyword>
<name>S7U2U7_DESML</name>
<dbReference type="EMBL" id="ATHJ01000043">
    <property type="protein sequence ID" value="EPR43771.1"/>
    <property type="molecule type" value="Genomic_DNA"/>
</dbReference>
<proteinExistence type="predicted"/>
<accession>S7U2U7</accession>
<organism evidence="1 2">
    <name type="scientific">Desulfococcus multivorans DSM 2059</name>
    <dbReference type="NCBI Taxonomy" id="1121405"/>
    <lineage>
        <taxon>Bacteria</taxon>
        <taxon>Pseudomonadati</taxon>
        <taxon>Thermodesulfobacteriota</taxon>
        <taxon>Desulfobacteria</taxon>
        <taxon>Desulfobacterales</taxon>
        <taxon>Desulfococcaceae</taxon>
        <taxon>Desulfococcus</taxon>
    </lineage>
</organism>
<comment type="caution">
    <text evidence="1">The sequence shown here is derived from an EMBL/GenBank/DDBJ whole genome shotgun (WGS) entry which is preliminary data.</text>
</comment>
<evidence type="ECO:0000313" key="2">
    <source>
        <dbReference type="Proteomes" id="UP000014977"/>
    </source>
</evidence>
<dbReference type="RefSeq" id="WP_020875491.1">
    <property type="nucleotide sequence ID" value="NZ_ATHJ01000043.1"/>
</dbReference>
<gene>
    <name evidence="1" type="ORF">dsmv_1171</name>
</gene>